<keyword evidence="3" id="KW-1185">Reference proteome</keyword>
<dbReference type="AlphaFoldDB" id="A0A292Q0N1"/>
<feature type="region of interest" description="Disordered" evidence="1">
    <location>
        <begin position="81"/>
        <end position="101"/>
    </location>
</feature>
<feature type="compositionally biased region" description="Basic and acidic residues" evidence="1">
    <location>
        <begin position="91"/>
        <end position="101"/>
    </location>
</feature>
<protein>
    <submittedName>
        <fullName evidence="2">Uncharacterized protein</fullName>
    </submittedName>
</protein>
<organism evidence="2 3">
    <name type="scientific">Tuber aestivum</name>
    <name type="common">summer truffle</name>
    <dbReference type="NCBI Taxonomy" id="59557"/>
    <lineage>
        <taxon>Eukaryota</taxon>
        <taxon>Fungi</taxon>
        <taxon>Dikarya</taxon>
        <taxon>Ascomycota</taxon>
        <taxon>Pezizomycotina</taxon>
        <taxon>Pezizomycetes</taxon>
        <taxon>Pezizales</taxon>
        <taxon>Tuberaceae</taxon>
        <taxon>Tuber</taxon>
    </lineage>
</organism>
<dbReference type="Proteomes" id="UP001412239">
    <property type="component" value="Unassembled WGS sequence"/>
</dbReference>
<evidence type="ECO:0000313" key="3">
    <source>
        <dbReference type="Proteomes" id="UP001412239"/>
    </source>
</evidence>
<name>A0A292Q0N1_9PEZI</name>
<sequence>MLLKLGQHNFNDSGLSDEQEMLGFAEVWPGAMSGRNAAAHQVTGDTVVLIVDHRQGNLRRVLQRAFRSLWRISPSDWNNATEAQRASKLRNCSDHELDPLG</sequence>
<proteinExistence type="predicted"/>
<reference evidence="2" key="1">
    <citation type="submission" date="2015-10" db="EMBL/GenBank/DDBJ databases">
        <authorList>
            <person name="Regsiter A."/>
            <person name="william w."/>
        </authorList>
    </citation>
    <scope>NUCLEOTIDE SEQUENCE</scope>
    <source>
        <strain evidence="2">Montdore</strain>
    </source>
</reference>
<accession>A0A292Q0N1</accession>
<evidence type="ECO:0000256" key="1">
    <source>
        <dbReference type="SAM" id="MobiDB-lite"/>
    </source>
</evidence>
<gene>
    <name evidence="2" type="ORF">GSTUAT00002889001</name>
</gene>
<evidence type="ECO:0000313" key="2">
    <source>
        <dbReference type="EMBL" id="CUS12974.1"/>
    </source>
</evidence>
<dbReference type="EMBL" id="LN890979">
    <property type="protein sequence ID" value="CUS12974.1"/>
    <property type="molecule type" value="Genomic_DNA"/>
</dbReference>